<dbReference type="EMBL" id="FNGV01000002">
    <property type="protein sequence ID" value="SDL64039.1"/>
    <property type="molecule type" value="Genomic_DNA"/>
</dbReference>
<name>A0A1G9LPR7_9FLAO</name>
<gene>
    <name evidence="1" type="ORF">SAMN04488514_102176</name>
</gene>
<reference evidence="1 2" key="1">
    <citation type="submission" date="2016-10" db="EMBL/GenBank/DDBJ databases">
        <authorList>
            <person name="de Groot N.N."/>
        </authorList>
    </citation>
    <scope>NUCLEOTIDE SEQUENCE [LARGE SCALE GENOMIC DNA]</scope>
    <source>
        <strain evidence="1 2">DSM 19886</strain>
    </source>
</reference>
<keyword evidence="2" id="KW-1185">Reference proteome</keyword>
<dbReference type="STRING" id="192904.SAMN04488514_102176"/>
<accession>A0A1G9LPR7</accession>
<dbReference type="RefSeq" id="WP_089886578.1">
    <property type="nucleotide sequence ID" value="NZ_FNGV01000002.1"/>
</dbReference>
<evidence type="ECO:0000313" key="1">
    <source>
        <dbReference type="EMBL" id="SDL64039.1"/>
    </source>
</evidence>
<protein>
    <submittedName>
        <fullName evidence="1">Uncharacterized protein</fullName>
    </submittedName>
</protein>
<sequence>MKQMTKIGILAVLLIGFHNVSGQNNKPQISEANVYKKIADAEFDLTIRINSDMNDEELNSRIDVLHSFDEDIEIHYSRDESGNIKTLSSSGGKSSGACKSDNFDFLIISLTANQWKGCMISDKK</sequence>
<evidence type="ECO:0000313" key="2">
    <source>
        <dbReference type="Proteomes" id="UP000199440"/>
    </source>
</evidence>
<dbReference type="OrthoDB" id="1446920at2"/>
<dbReference type="Proteomes" id="UP000199440">
    <property type="component" value="Unassembled WGS sequence"/>
</dbReference>
<organism evidence="1 2">
    <name type="scientific">Kriegella aquimaris</name>
    <dbReference type="NCBI Taxonomy" id="192904"/>
    <lineage>
        <taxon>Bacteria</taxon>
        <taxon>Pseudomonadati</taxon>
        <taxon>Bacteroidota</taxon>
        <taxon>Flavobacteriia</taxon>
        <taxon>Flavobacteriales</taxon>
        <taxon>Flavobacteriaceae</taxon>
        <taxon>Kriegella</taxon>
    </lineage>
</organism>
<dbReference type="AlphaFoldDB" id="A0A1G9LPR7"/>
<proteinExistence type="predicted"/>